<reference evidence="2" key="1">
    <citation type="journal article" date="2019" name="Int. J. Syst. Evol. Microbiol.">
        <title>The Global Catalogue of Microorganisms (GCM) 10K type strain sequencing project: providing services to taxonomists for standard genome sequencing and annotation.</title>
        <authorList>
            <consortium name="The Broad Institute Genomics Platform"/>
            <consortium name="The Broad Institute Genome Sequencing Center for Infectious Disease"/>
            <person name="Wu L."/>
            <person name="Ma J."/>
        </authorList>
    </citation>
    <scope>NUCLEOTIDE SEQUENCE [LARGE SCALE GENOMIC DNA]</scope>
    <source>
        <strain evidence="2">JCM 31486</strain>
    </source>
</reference>
<dbReference type="Proteomes" id="UP001597045">
    <property type="component" value="Unassembled WGS sequence"/>
</dbReference>
<accession>A0ABW3ML15</accession>
<sequence length="95" mass="10001">APVEFVMLRTTGFGTFAEGAPTAATADTDVEPVVREVVFDGVPYRTPVYRRTALPSSFEGPAIVVEETATTVVPPDCLATVDSDGFLLLKLGGAR</sequence>
<feature type="non-terminal residue" evidence="1">
    <location>
        <position position="1"/>
    </location>
</feature>
<comment type="caution">
    <text evidence="1">The sequence shown here is derived from an EMBL/GenBank/DDBJ whole genome shotgun (WGS) entry which is preliminary data.</text>
</comment>
<gene>
    <name evidence="1" type="ORF">ACFQ1S_37020</name>
</gene>
<protein>
    <submittedName>
        <fullName evidence="1">Hydantoinase/oxoprolinase family protein</fullName>
    </submittedName>
</protein>
<proteinExistence type="predicted"/>
<dbReference type="EMBL" id="JBHTIS010003057">
    <property type="protein sequence ID" value="MFD1050737.1"/>
    <property type="molecule type" value="Genomic_DNA"/>
</dbReference>
<keyword evidence="2" id="KW-1185">Reference proteome</keyword>
<name>A0ABW3ML15_9PSEU</name>
<evidence type="ECO:0000313" key="1">
    <source>
        <dbReference type="EMBL" id="MFD1050737.1"/>
    </source>
</evidence>
<evidence type="ECO:0000313" key="2">
    <source>
        <dbReference type="Proteomes" id="UP001597045"/>
    </source>
</evidence>
<organism evidence="1 2">
    <name type="scientific">Kibdelosporangium lantanae</name>
    <dbReference type="NCBI Taxonomy" id="1497396"/>
    <lineage>
        <taxon>Bacteria</taxon>
        <taxon>Bacillati</taxon>
        <taxon>Actinomycetota</taxon>
        <taxon>Actinomycetes</taxon>
        <taxon>Pseudonocardiales</taxon>
        <taxon>Pseudonocardiaceae</taxon>
        <taxon>Kibdelosporangium</taxon>
    </lineage>
</organism>